<keyword evidence="2" id="KW-1185">Reference proteome</keyword>
<organism evidence="1 2">
    <name type="scientific">Isosphaera pallida (strain ATCC 43644 / DSM 9630 / IS1B)</name>
    <dbReference type="NCBI Taxonomy" id="575540"/>
    <lineage>
        <taxon>Bacteria</taxon>
        <taxon>Pseudomonadati</taxon>
        <taxon>Planctomycetota</taxon>
        <taxon>Planctomycetia</taxon>
        <taxon>Isosphaerales</taxon>
        <taxon>Isosphaeraceae</taxon>
        <taxon>Isosphaera</taxon>
    </lineage>
</organism>
<reference evidence="1 2" key="2">
    <citation type="journal article" date="2011" name="Stand. Genomic Sci.">
        <title>Complete genome sequence of Isosphaera pallida type strain (IS1B).</title>
        <authorList>
            <consortium name="US DOE Joint Genome Institute (JGI-PGF)"/>
            <person name="Goker M."/>
            <person name="Cleland D."/>
            <person name="Saunders E."/>
            <person name="Lapidus A."/>
            <person name="Nolan M."/>
            <person name="Lucas S."/>
            <person name="Hammon N."/>
            <person name="Deshpande S."/>
            <person name="Cheng J.F."/>
            <person name="Tapia R."/>
            <person name="Han C."/>
            <person name="Goodwin L."/>
            <person name="Pitluck S."/>
            <person name="Liolios K."/>
            <person name="Pagani I."/>
            <person name="Ivanova N."/>
            <person name="Mavromatis K."/>
            <person name="Pati A."/>
            <person name="Chen A."/>
            <person name="Palaniappan K."/>
            <person name="Land M."/>
            <person name="Hauser L."/>
            <person name="Chang Y.J."/>
            <person name="Jeffries C.D."/>
            <person name="Detter J.C."/>
            <person name="Beck B."/>
            <person name="Woyke T."/>
            <person name="Bristow J."/>
            <person name="Eisen J.A."/>
            <person name="Markowitz V."/>
            <person name="Hugenholtz P."/>
            <person name="Kyrpides N.C."/>
            <person name="Klenk H.P."/>
        </authorList>
    </citation>
    <scope>NUCLEOTIDE SEQUENCE [LARGE SCALE GENOMIC DNA]</scope>
    <source>
        <strain evidence="2">ATCC 43644 / DSM 9630 / IS1B</strain>
    </source>
</reference>
<dbReference type="STRING" id="575540.Isop_0982"/>
<sequence length="522" mass="59603">MSGLETSPPLAPALPLILWNAPPGLVRVLEQEGVPHLQAEPNHPAGRFVITPRRWRSGVDWQSLGKIVLDLDQIRLEVQTLLSPQIPAYADPFQLVIKYSPTCLTWRCDPNRIVIREQAARWDTGLIRRAIVTVLARRLRQAGGLWIGLGCAPWPCRSVFGFRLDLDEPIPDDSIRVLDRCVATGIAPLTTVYLSTAAYSHQSDWLAQLPRWRDAGIDFQSHGHHHYLYREQSANYRNLVRARAILNSLGVASDHFAAPGGRWNPGLNRVLEDLAVVSSSEFALGRDDRPFRPWLASEERWSQVWQVPVHPVCEGLFLEAGHPDPEAATLDHFSKMIRARVAQGEPVFLYGHPERRLARFPNLVKNLADEVFCHDSLWRASPTDYLAWWRRRALVRFQVDQERDRAIVLRFKPGTLAKNMALIVDSGDHIAHVQIHDNFMKLDPNQLRWQPRPTLTSPEEPVARVQSRDWSVRRTLRQALDYERVTPIGELEGWHPRTVAKRWMRRWSERRAAILPSIGGGT</sequence>
<dbReference type="Proteomes" id="UP000008631">
    <property type="component" value="Chromosome"/>
</dbReference>
<evidence type="ECO:0000313" key="2">
    <source>
        <dbReference type="Proteomes" id="UP000008631"/>
    </source>
</evidence>
<reference key="1">
    <citation type="submission" date="2010-11" db="EMBL/GenBank/DDBJ databases">
        <title>The complete sequence of chromosome of Isophaera pallida ATCC 43644.</title>
        <authorList>
            <consortium name="US DOE Joint Genome Institute (JGI-PGF)"/>
            <person name="Lucas S."/>
            <person name="Copeland A."/>
            <person name="Lapidus A."/>
            <person name="Bruce D."/>
            <person name="Goodwin L."/>
            <person name="Pitluck S."/>
            <person name="Kyrpides N."/>
            <person name="Mavromatis K."/>
            <person name="Pagani I."/>
            <person name="Ivanova N."/>
            <person name="Saunders E."/>
            <person name="Brettin T."/>
            <person name="Detter J.C."/>
            <person name="Han C."/>
            <person name="Tapia R."/>
            <person name="Land M."/>
            <person name="Hauser L."/>
            <person name="Markowitz V."/>
            <person name="Cheng J.-F."/>
            <person name="Hugenholtz P."/>
            <person name="Woyke T."/>
            <person name="Wu D."/>
            <person name="Eisen J.A."/>
        </authorList>
    </citation>
    <scope>NUCLEOTIDE SEQUENCE</scope>
    <source>
        <strain>ATCC 43644</strain>
    </source>
</reference>
<dbReference type="InterPro" id="IPR011330">
    <property type="entry name" value="Glyco_hydro/deAcase_b/a-brl"/>
</dbReference>
<dbReference type="InParanoid" id="E8R3K4"/>
<dbReference type="KEGG" id="ipa:Isop_0982"/>
<dbReference type="GO" id="GO:0005975">
    <property type="term" value="P:carbohydrate metabolic process"/>
    <property type="evidence" value="ECO:0007669"/>
    <property type="project" value="InterPro"/>
</dbReference>
<proteinExistence type="predicted"/>
<dbReference type="EMBL" id="CP002353">
    <property type="protein sequence ID" value="ADV61571.1"/>
    <property type="molecule type" value="Genomic_DNA"/>
</dbReference>
<dbReference type="SUPFAM" id="SSF88713">
    <property type="entry name" value="Glycoside hydrolase/deacetylase"/>
    <property type="match status" value="1"/>
</dbReference>
<evidence type="ECO:0000313" key="1">
    <source>
        <dbReference type="EMBL" id="ADV61571.1"/>
    </source>
</evidence>
<dbReference type="eggNOG" id="COG0726">
    <property type="taxonomic scope" value="Bacteria"/>
</dbReference>
<dbReference type="Gene3D" id="3.20.20.370">
    <property type="entry name" value="Glycoside hydrolase/deacetylase"/>
    <property type="match status" value="1"/>
</dbReference>
<dbReference type="AlphaFoldDB" id="E8R3K4"/>
<accession>E8R3K4</accession>
<name>E8R3K4_ISOPI</name>
<protein>
    <submittedName>
        <fullName evidence="1">Polysaccharide deacetylase</fullName>
    </submittedName>
</protein>
<dbReference type="HOGENOM" id="CLU_547349_0_0_0"/>
<gene>
    <name evidence="1" type="ordered locus">Isop_0982</name>
</gene>